<dbReference type="Proteomes" id="UP000293902">
    <property type="component" value="Chromosome"/>
</dbReference>
<reference evidence="11 14" key="2">
    <citation type="submission" date="2019-02" db="EMBL/GenBank/DDBJ databases">
        <title>Complete genome sequence of Desulfobacter hydrogenophilus AcRS1.</title>
        <authorList>
            <person name="Marietou A."/>
            <person name="Lund M.B."/>
            <person name="Marshall I.P.G."/>
            <person name="Schreiber L."/>
            <person name="Jorgensen B."/>
        </authorList>
    </citation>
    <scope>NUCLEOTIDE SEQUENCE [LARGE SCALE GENOMIC DNA]</scope>
    <source>
        <strain evidence="11 14">AcRS1</strain>
    </source>
</reference>
<dbReference type="GO" id="GO:0000162">
    <property type="term" value="P:L-tryptophan biosynthetic process"/>
    <property type="evidence" value="ECO:0007669"/>
    <property type="project" value="UniProtKB-UniRule"/>
</dbReference>
<evidence type="ECO:0000259" key="10">
    <source>
        <dbReference type="Pfam" id="PF00697"/>
    </source>
</evidence>
<evidence type="ECO:0000256" key="2">
    <source>
        <dbReference type="ARBA" id="ARBA00004664"/>
    </source>
</evidence>
<dbReference type="CDD" id="cd00405">
    <property type="entry name" value="PRAI"/>
    <property type="match status" value="1"/>
</dbReference>
<dbReference type="Pfam" id="PF00697">
    <property type="entry name" value="PRAI"/>
    <property type="match status" value="1"/>
</dbReference>
<dbReference type="AlphaFoldDB" id="A0A328F9K0"/>
<comment type="similarity">
    <text evidence="9">Belongs to the TrpF family.</text>
</comment>
<dbReference type="PANTHER" id="PTHR42894:SF1">
    <property type="entry name" value="N-(5'-PHOSPHORIBOSYL)ANTHRANILATE ISOMERASE"/>
    <property type="match status" value="1"/>
</dbReference>
<sequence>MAQFPASKWQIPPGQRHNVLVKICGLTLVDNALDCVNAGADIIGLVFFEKSPRHVSTAQAREITRALPKDVPACGVFVNETFDTIMQTVSACGLEIIQLHGAESPELAERLSAQNLVVTKAFFAARPPELCDTQKYKSADFCLAEYGKGILPGGNAETWDYDQALEMAKKVRLMLAGGLNPENVADAVSRIRPHAVDVSSGVEKTKGIKDIAKVTAFIRAAKSVYLQP</sequence>
<accession>A0A328F9K0</accession>
<gene>
    <name evidence="9" type="primary">trpF</name>
    <name evidence="12" type="ORF">DO021_14070</name>
    <name evidence="11" type="ORF">EYB58_19100</name>
</gene>
<dbReference type="HAMAP" id="MF_00135">
    <property type="entry name" value="PRAI"/>
    <property type="match status" value="1"/>
</dbReference>
<dbReference type="InterPro" id="IPR011060">
    <property type="entry name" value="RibuloseP-bd_barrel"/>
</dbReference>
<dbReference type="PANTHER" id="PTHR42894">
    <property type="entry name" value="N-(5'-PHOSPHORIBOSYL)ANTHRANILATE ISOMERASE"/>
    <property type="match status" value="1"/>
</dbReference>
<keyword evidence="8 9" id="KW-0413">Isomerase</keyword>
<evidence type="ECO:0000256" key="4">
    <source>
        <dbReference type="ARBA" id="ARBA00022272"/>
    </source>
</evidence>
<organism evidence="12 13">
    <name type="scientific">Desulfobacter hydrogenophilus</name>
    <dbReference type="NCBI Taxonomy" id="2291"/>
    <lineage>
        <taxon>Bacteria</taxon>
        <taxon>Pseudomonadati</taxon>
        <taxon>Thermodesulfobacteriota</taxon>
        <taxon>Desulfobacteria</taxon>
        <taxon>Desulfobacterales</taxon>
        <taxon>Desulfobacteraceae</taxon>
        <taxon>Desulfobacter</taxon>
    </lineage>
</organism>
<evidence type="ECO:0000313" key="13">
    <source>
        <dbReference type="Proteomes" id="UP000248798"/>
    </source>
</evidence>
<dbReference type="SUPFAM" id="SSF51366">
    <property type="entry name" value="Ribulose-phoshate binding barrel"/>
    <property type="match status" value="1"/>
</dbReference>
<keyword evidence="5 9" id="KW-0028">Amino-acid biosynthesis</keyword>
<dbReference type="Gene3D" id="3.20.20.70">
    <property type="entry name" value="Aldolase class I"/>
    <property type="match status" value="1"/>
</dbReference>
<evidence type="ECO:0000256" key="6">
    <source>
        <dbReference type="ARBA" id="ARBA00022822"/>
    </source>
</evidence>
<dbReference type="UniPathway" id="UPA00035">
    <property type="reaction ID" value="UER00042"/>
</dbReference>
<evidence type="ECO:0000256" key="3">
    <source>
        <dbReference type="ARBA" id="ARBA00012572"/>
    </source>
</evidence>
<dbReference type="OrthoDB" id="9796196at2"/>
<evidence type="ECO:0000256" key="7">
    <source>
        <dbReference type="ARBA" id="ARBA00023141"/>
    </source>
</evidence>
<dbReference type="InterPro" id="IPR044643">
    <property type="entry name" value="TrpF_fam"/>
</dbReference>
<dbReference type="RefSeq" id="WP_111957752.1">
    <property type="nucleotide sequence ID" value="NZ_CP036313.1"/>
</dbReference>
<dbReference type="EMBL" id="CP036313">
    <property type="protein sequence ID" value="QBH14837.1"/>
    <property type="molecule type" value="Genomic_DNA"/>
</dbReference>
<keyword evidence="6 9" id="KW-0822">Tryptophan biosynthesis</keyword>
<protein>
    <recommendedName>
        <fullName evidence="4 9">N-(5'-phosphoribosyl)anthranilate isomerase</fullName>
        <shortName evidence="9">PRAI</shortName>
        <ecNumber evidence="3 9">5.3.1.24</ecNumber>
    </recommendedName>
</protein>
<dbReference type="InterPro" id="IPR013785">
    <property type="entry name" value="Aldolase_TIM"/>
</dbReference>
<comment type="catalytic activity">
    <reaction evidence="1 9">
        <text>N-(5-phospho-beta-D-ribosyl)anthranilate = 1-(2-carboxyphenylamino)-1-deoxy-D-ribulose 5-phosphate</text>
        <dbReference type="Rhea" id="RHEA:21540"/>
        <dbReference type="ChEBI" id="CHEBI:18277"/>
        <dbReference type="ChEBI" id="CHEBI:58613"/>
        <dbReference type="EC" id="5.3.1.24"/>
    </reaction>
</comment>
<name>A0A328F9K0_9BACT</name>
<dbReference type="EC" id="5.3.1.24" evidence="3 9"/>
<keyword evidence="14" id="KW-1185">Reference proteome</keyword>
<keyword evidence="7 9" id="KW-0057">Aromatic amino acid biosynthesis</keyword>
<proteinExistence type="inferred from homology"/>
<evidence type="ECO:0000256" key="5">
    <source>
        <dbReference type="ARBA" id="ARBA00022605"/>
    </source>
</evidence>
<feature type="domain" description="N-(5'phosphoribosyl) anthranilate isomerase (PRAI)" evidence="10">
    <location>
        <begin position="21"/>
        <end position="219"/>
    </location>
</feature>
<dbReference type="GO" id="GO:0004640">
    <property type="term" value="F:phosphoribosylanthranilate isomerase activity"/>
    <property type="evidence" value="ECO:0007669"/>
    <property type="project" value="UniProtKB-UniRule"/>
</dbReference>
<evidence type="ECO:0000256" key="8">
    <source>
        <dbReference type="ARBA" id="ARBA00023235"/>
    </source>
</evidence>
<evidence type="ECO:0000313" key="12">
    <source>
        <dbReference type="EMBL" id="RAM01344.1"/>
    </source>
</evidence>
<evidence type="ECO:0000256" key="1">
    <source>
        <dbReference type="ARBA" id="ARBA00001164"/>
    </source>
</evidence>
<evidence type="ECO:0000256" key="9">
    <source>
        <dbReference type="HAMAP-Rule" id="MF_00135"/>
    </source>
</evidence>
<evidence type="ECO:0000313" key="14">
    <source>
        <dbReference type="Proteomes" id="UP000293902"/>
    </source>
</evidence>
<reference evidence="12 13" key="1">
    <citation type="submission" date="2018-06" db="EMBL/GenBank/DDBJ databases">
        <title>Complete Genome Sequence of Desulfobacter hydrogenophilus (DSM3380).</title>
        <authorList>
            <person name="Marietou A."/>
            <person name="Schreiber L."/>
            <person name="Marshall I."/>
            <person name="Jorgensen B."/>
        </authorList>
    </citation>
    <scope>NUCLEOTIDE SEQUENCE [LARGE SCALE GENOMIC DNA]</scope>
    <source>
        <strain evidence="12 13">DSM 3380</strain>
    </source>
</reference>
<evidence type="ECO:0000313" key="11">
    <source>
        <dbReference type="EMBL" id="QBH14837.1"/>
    </source>
</evidence>
<dbReference type="InterPro" id="IPR001240">
    <property type="entry name" value="PRAI_dom"/>
</dbReference>
<comment type="pathway">
    <text evidence="2 9">Amino-acid biosynthesis; L-tryptophan biosynthesis; L-tryptophan from chorismate: step 3/5.</text>
</comment>
<dbReference type="Proteomes" id="UP000248798">
    <property type="component" value="Unassembled WGS sequence"/>
</dbReference>
<dbReference type="EMBL" id="QLNI01000028">
    <property type="protein sequence ID" value="RAM01344.1"/>
    <property type="molecule type" value="Genomic_DNA"/>
</dbReference>